<sequence>METLQSRYQIYVAWAESLGRPIKTFDEWLNS</sequence>
<protein>
    <submittedName>
        <fullName evidence="2">Uncharacterized protein</fullName>
    </submittedName>
</protein>
<accession>A0A6J5R782</accession>
<evidence type="ECO:0000313" key="1">
    <source>
        <dbReference type="EMBL" id="CAB4145321.1"/>
    </source>
</evidence>
<organism evidence="2">
    <name type="scientific">uncultured Caudovirales phage</name>
    <dbReference type="NCBI Taxonomy" id="2100421"/>
    <lineage>
        <taxon>Viruses</taxon>
        <taxon>Duplodnaviria</taxon>
        <taxon>Heunggongvirae</taxon>
        <taxon>Uroviricota</taxon>
        <taxon>Caudoviricetes</taxon>
        <taxon>Peduoviridae</taxon>
        <taxon>Maltschvirus</taxon>
        <taxon>Maltschvirus maltsch</taxon>
    </lineage>
</organism>
<evidence type="ECO:0000313" key="2">
    <source>
        <dbReference type="EMBL" id="CAB4190456.1"/>
    </source>
</evidence>
<gene>
    <name evidence="2" type="ORF">UFOVP1207_74</name>
    <name evidence="1" type="ORF">UFOVP474_2</name>
</gene>
<name>A0A6J5R782_9CAUD</name>
<dbReference type="EMBL" id="LR797155">
    <property type="protein sequence ID" value="CAB4190456.1"/>
    <property type="molecule type" value="Genomic_DNA"/>
</dbReference>
<reference evidence="2" key="1">
    <citation type="submission" date="2020-05" db="EMBL/GenBank/DDBJ databases">
        <authorList>
            <person name="Chiriac C."/>
            <person name="Salcher M."/>
            <person name="Ghai R."/>
            <person name="Kavagutti S V."/>
        </authorList>
    </citation>
    <scope>NUCLEOTIDE SEQUENCE</scope>
</reference>
<dbReference type="EMBL" id="LR796445">
    <property type="protein sequence ID" value="CAB4145321.1"/>
    <property type="molecule type" value="Genomic_DNA"/>
</dbReference>
<proteinExistence type="predicted"/>